<gene>
    <name evidence="1" type="ORF">DVH24_005759</name>
</gene>
<dbReference type="AlphaFoldDB" id="A0A498IJH1"/>
<comment type="caution">
    <text evidence="1">The sequence shown here is derived from an EMBL/GenBank/DDBJ whole genome shotgun (WGS) entry which is preliminary data.</text>
</comment>
<name>A0A498IJH1_MALDO</name>
<keyword evidence="2" id="KW-1185">Reference proteome</keyword>
<organism evidence="1 2">
    <name type="scientific">Malus domestica</name>
    <name type="common">Apple</name>
    <name type="synonym">Pyrus malus</name>
    <dbReference type="NCBI Taxonomy" id="3750"/>
    <lineage>
        <taxon>Eukaryota</taxon>
        <taxon>Viridiplantae</taxon>
        <taxon>Streptophyta</taxon>
        <taxon>Embryophyta</taxon>
        <taxon>Tracheophyta</taxon>
        <taxon>Spermatophyta</taxon>
        <taxon>Magnoliopsida</taxon>
        <taxon>eudicotyledons</taxon>
        <taxon>Gunneridae</taxon>
        <taxon>Pentapetalae</taxon>
        <taxon>rosids</taxon>
        <taxon>fabids</taxon>
        <taxon>Rosales</taxon>
        <taxon>Rosaceae</taxon>
        <taxon>Amygdaloideae</taxon>
        <taxon>Maleae</taxon>
        <taxon>Malus</taxon>
    </lineage>
</organism>
<dbReference type="GO" id="GO:0000160">
    <property type="term" value="P:phosphorelay signal transduction system"/>
    <property type="evidence" value="ECO:0007669"/>
    <property type="project" value="InterPro"/>
</dbReference>
<accession>A0A498IJH1</accession>
<dbReference type="InterPro" id="IPR036641">
    <property type="entry name" value="HPT_dom_sf"/>
</dbReference>
<protein>
    <submittedName>
        <fullName evidence="1">Uncharacterized protein</fullName>
    </submittedName>
</protein>
<dbReference type="EMBL" id="RDQH01000337">
    <property type="protein sequence ID" value="RXH83506.1"/>
    <property type="molecule type" value="Genomic_DNA"/>
</dbReference>
<dbReference type="Gene3D" id="1.20.120.160">
    <property type="entry name" value="HPT domain"/>
    <property type="match status" value="1"/>
</dbReference>
<proteinExistence type="predicted"/>
<sequence>MAERELELLVGSLEQRTNYQPCFLQGIFEDFFGDMEALQEKDPRPYEDLFPEFFTTIEKKIEELAPNLSEANANYAMVQHFSQKIKECAETYVIDC</sequence>
<evidence type="ECO:0000313" key="1">
    <source>
        <dbReference type="EMBL" id="RXH83506.1"/>
    </source>
</evidence>
<reference evidence="1 2" key="1">
    <citation type="submission" date="2018-10" db="EMBL/GenBank/DDBJ databases">
        <title>A high-quality apple genome assembly.</title>
        <authorList>
            <person name="Hu J."/>
        </authorList>
    </citation>
    <scope>NUCLEOTIDE SEQUENCE [LARGE SCALE GENOMIC DNA]</scope>
    <source>
        <strain evidence="2">cv. HFTH1</strain>
        <tissue evidence="1">Young leaf</tissue>
    </source>
</reference>
<dbReference type="Proteomes" id="UP000290289">
    <property type="component" value="Chromosome 11"/>
</dbReference>
<evidence type="ECO:0000313" key="2">
    <source>
        <dbReference type="Proteomes" id="UP000290289"/>
    </source>
</evidence>